<accession>A0A7X0TV79</accession>
<reference evidence="1 2" key="1">
    <citation type="submission" date="2020-08" db="EMBL/GenBank/DDBJ databases">
        <title>Genomic Encyclopedia of Type Strains, Phase IV (KMG-IV): sequencing the most valuable type-strain genomes for metagenomic binning, comparative biology and taxonomic classification.</title>
        <authorList>
            <person name="Goeker M."/>
        </authorList>
    </citation>
    <scope>NUCLEOTIDE SEQUENCE [LARGE SCALE GENOMIC DNA]</scope>
    <source>
        <strain evidence="1 2">DSM 26287</strain>
    </source>
</reference>
<dbReference type="SUPFAM" id="SSF50475">
    <property type="entry name" value="FMN-binding split barrel"/>
    <property type="match status" value="1"/>
</dbReference>
<name>A0A7X0TV79_9GAMM</name>
<evidence type="ECO:0000313" key="1">
    <source>
        <dbReference type="EMBL" id="MBB6545162.1"/>
    </source>
</evidence>
<gene>
    <name evidence="1" type="ORF">HNQ55_003705</name>
</gene>
<evidence type="ECO:0000313" key="2">
    <source>
        <dbReference type="Proteomes" id="UP000537141"/>
    </source>
</evidence>
<proteinExistence type="predicted"/>
<dbReference type="PANTHER" id="PTHR35802">
    <property type="entry name" value="PROTEASE SYNTHASE AND SPORULATION PROTEIN PAI 2"/>
    <property type="match status" value="1"/>
</dbReference>
<dbReference type="PANTHER" id="PTHR35802:SF1">
    <property type="entry name" value="PROTEASE SYNTHASE AND SPORULATION PROTEIN PAI 2"/>
    <property type="match status" value="1"/>
</dbReference>
<sequence>MYIPNHIKMDDLSSTHNFIDEFGFGLIVSSSLTGTHIPFVLHKNEGEKGTLYTHCAKANPHWKELDKTEVLIVFTGPHSYISPSWYAKSPGVPTWNYSAVHVYGIVSLLNDNETLDAVEEVVHKYEPELLVKRDIITNEFRDKLLSGIVGFKIELSRIEGKLKLGQQRTKEDQIGVFNALSNSDDLDNIALANHMKKLNLGIGS</sequence>
<dbReference type="EMBL" id="JACHHU010000053">
    <property type="protein sequence ID" value="MBB6545162.1"/>
    <property type="molecule type" value="Genomic_DNA"/>
</dbReference>
<dbReference type="InterPro" id="IPR012349">
    <property type="entry name" value="Split_barrel_FMN-bd"/>
</dbReference>
<organism evidence="1 2">
    <name type="scientific">Thalassotalea piscium</name>
    <dbReference type="NCBI Taxonomy" id="1230533"/>
    <lineage>
        <taxon>Bacteria</taxon>
        <taxon>Pseudomonadati</taxon>
        <taxon>Pseudomonadota</taxon>
        <taxon>Gammaproteobacteria</taxon>
        <taxon>Alteromonadales</taxon>
        <taxon>Colwelliaceae</taxon>
        <taxon>Thalassotalea</taxon>
    </lineage>
</organism>
<dbReference type="RefSeq" id="WP_184426895.1">
    <property type="nucleotide sequence ID" value="NZ_AP027362.1"/>
</dbReference>
<protein>
    <submittedName>
        <fullName evidence="1">Transcriptional regulator</fullName>
    </submittedName>
</protein>
<dbReference type="Pfam" id="PF04299">
    <property type="entry name" value="FMN_bind_2"/>
    <property type="match status" value="1"/>
</dbReference>
<dbReference type="AlphaFoldDB" id="A0A7X0TV79"/>
<dbReference type="PIRSF" id="PIRSF010372">
    <property type="entry name" value="PaiB"/>
    <property type="match status" value="1"/>
</dbReference>
<dbReference type="Gene3D" id="2.30.110.10">
    <property type="entry name" value="Electron Transport, Fmn-binding Protein, Chain A"/>
    <property type="match status" value="1"/>
</dbReference>
<comment type="caution">
    <text evidence="1">The sequence shown here is derived from an EMBL/GenBank/DDBJ whole genome shotgun (WGS) entry which is preliminary data.</text>
</comment>
<keyword evidence="2" id="KW-1185">Reference proteome</keyword>
<dbReference type="Proteomes" id="UP000537141">
    <property type="component" value="Unassembled WGS sequence"/>
</dbReference>
<dbReference type="InterPro" id="IPR007396">
    <property type="entry name" value="TR_PAI2-type"/>
</dbReference>